<feature type="signal peptide" evidence="13">
    <location>
        <begin position="1"/>
        <end position="23"/>
    </location>
</feature>
<evidence type="ECO:0000256" key="1">
    <source>
        <dbReference type="ARBA" id="ARBA00004191"/>
    </source>
</evidence>
<dbReference type="InterPro" id="IPR000743">
    <property type="entry name" value="Glyco_hydro_28"/>
</dbReference>
<comment type="subcellular location">
    <subcellularLocation>
        <location evidence="1">Secreted</location>
        <location evidence="1">Cell wall</location>
    </subcellularLocation>
</comment>
<dbReference type="GO" id="GO:0004650">
    <property type="term" value="F:polygalacturonase activity"/>
    <property type="evidence" value="ECO:0007669"/>
    <property type="project" value="UniProtKB-EC"/>
</dbReference>
<dbReference type="EC" id="3.2.1.15" evidence="3"/>
<reference evidence="14" key="1">
    <citation type="submission" date="2016-11" db="EMBL/GenBank/DDBJ databases">
        <title>The genome of Nicotiana attenuata.</title>
        <authorList>
            <person name="Xu S."/>
            <person name="Brockmoeller T."/>
            <person name="Gaquerel E."/>
            <person name="Navarro A."/>
            <person name="Kuhl H."/>
            <person name="Gase K."/>
            <person name="Ling Z."/>
            <person name="Zhou W."/>
            <person name="Kreitzer C."/>
            <person name="Stanke M."/>
            <person name="Tang H."/>
            <person name="Lyons E."/>
            <person name="Pandey P."/>
            <person name="Pandey S.P."/>
            <person name="Timmermann B."/>
            <person name="Baldwin I.T."/>
        </authorList>
    </citation>
    <scope>NUCLEOTIDE SEQUENCE [LARGE SCALE GENOMIC DNA]</scope>
    <source>
        <strain evidence="14">UT</strain>
    </source>
</reference>
<evidence type="ECO:0000256" key="8">
    <source>
        <dbReference type="ARBA" id="ARBA00023295"/>
    </source>
</evidence>
<keyword evidence="5" id="KW-0964">Secreted</keyword>
<evidence type="ECO:0000256" key="4">
    <source>
        <dbReference type="ARBA" id="ARBA00022512"/>
    </source>
</evidence>
<evidence type="ECO:0000256" key="13">
    <source>
        <dbReference type="SAM" id="SignalP"/>
    </source>
</evidence>
<evidence type="ECO:0000313" key="14">
    <source>
        <dbReference type="EMBL" id="OIT40566.1"/>
    </source>
</evidence>
<evidence type="ECO:0000256" key="9">
    <source>
        <dbReference type="ARBA" id="ARBA00023316"/>
    </source>
</evidence>
<name>A0A314LG32_NICAT</name>
<keyword evidence="7 12" id="KW-0378">Hydrolase</keyword>
<organism evidence="14 15">
    <name type="scientific">Nicotiana attenuata</name>
    <name type="common">Coyote tobacco</name>
    <dbReference type="NCBI Taxonomy" id="49451"/>
    <lineage>
        <taxon>Eukaryota</taxon>
        <taxon>Viridiplantae</taxon>
        <taxon>Streptophyta</taxon>
        <taxon>Embryophyta</taxon>
        <taxon>Tracheophyta</taxon>
        <taxon>Spermatophyta</taxon>
        <taxon>Magnoliopsida</taxon>
        <taxon>eudicotyledons</taxon>
        <taxon>Gunneridae</taxon>
        <taxon>Pentapetalae</taxon>
        <taxon>asterids</taxon>
        <taxon>lamiids</taxon>
        <taxon>Solanales</taxon>
        <taxon>Solanaceae</taxon>
        <taxon>Nicotianoideae</taxon>
        <taxon>Nicotianeae</taxon>
        <taxon>Nicotiana</taxon>
    </lineage>
</organism>
<evidence type="ECO:0000256" key="7">
    <source>
        <dbReference type="ARBA" id="ARBA00022801"/>
    </source>
</evidence>
<dbReference type="GeneID" id="109236608"/>
<keyword evidence="4" id="KW-0134">Cell wall</keyword>
<dbReference type="GO" id="GO:0009830">
    <property type="term" value="P:cell wall modification involved in abscission"/>
    <property type="evidence" value="ECO:0007669"/>
    <property type="project" value="UniProtKB-ARBA"/>
</dbReference>
<keyword evidence="6 13" id="KW-0732">Signal</keyword>
<dbReference type="GO" id="GO:0005975">
    <property type="term" value="P:carbohydrate metabolic process"/>
    <property type="evidence" value="ECO:0007669"/>
    <property type="project" value="InterPro"/>
</dbReference>
<gene>
    <name evidence="14" type="primary">QRT2</name>
    <name evidence="14" type="ORF">A4A49_12008</name>
</gene>
<sequence>MFLRSLLILLLLANSLFSTSCNGKKIGKPRKHGHNAAKIDNNLGKKPQAIIDIQAFGAKGDGLTNDTEAFIKAWKKACKTENAVLLVPRHKRYYVGPIKFHGPCKKGLRMMINGELRASKNISDYEQDKRHWLLFQNMENFTVEGVGSIDGNGEVWWKRSCKINKTIPCNAKTLIAPTAMFFNNCTNVTIRNIEFKNPQKMHLTISKSEHVEVSRLRLTAPADSPNTDGIHVSGTKDIDIHHCYIETGDDCISIVNGSANVRARYIHCGPGHGISIGSLGKNKEEDVVSNIYVHDATLRGTTNGLRIKSWQGGRGYAKNILFQDIDMVNVTNPIIIDQFYCDQEKPCKEQKEAVHVSNIMYKNIKGTSSTHSAIKLNCSKTVPCQGIQMENVDIRYLGGPTVKALCANVKYTTKGEVFPKCPSERPWAFLWN</sequence>
<dbReference type="Gene3D" id="2.160.20.10">
    <property type="entry name" value="Single-stranded right-handed beta-helix, Pectin lyase-like"/>
    <property type="match status" value="1"/>
</dbReference>
<comment type="caution">
    <text evidence="14">The sequence shown here is derived from an EMBL/GenBank/DDBJ whole genome shotgun (WGS) entry which is preliminary data.</text>
</comment>
<protein>
    <recommendedName>
        <fullName evidence="3">endo-polygalacturonase</fullName>
        <ecNumber evidence="3">3.2.1.15</ecNumber>
    </recommendedName>
    <alternativeName>
        <fullName evidence="11">Pectinase</fullName>
    </alternativeName>
</protein>
<dbReference type="FunFam" id="2.160.20.10:FF:000028">
    <property type="entry name" value="Polygalacturonase QRT2"/>
    <property type="match status" value="1"/>
</dbReference>
<keyword evidence="8 12" id="KW-0326">Glycosidase</keyword>
<evidence type="ECO:0000256" key="11">
    <source>
        <dbReference type="ARBA" id="ARBA00083621"/>
    </source>
</evidence>
<evidence type="ECO:0000256" key="10">
    <source>
        <dbReference type="ARBA" id="ARBA00034074"/>
    </source>
</evidence>
<dbReference type="PANTHER" id="PTHR31375">
    <property type="match status" value="1"/>
</dbReference>
<accession>A0A314LG32</accession>
<dbReference type="InterPro" id="IPR006626">
    <property type="entry name" value="PbH1"/>
</dbReference>
<dbReference type="STRING" id="49451.A0A314LG32"/>
<evidence type="ECO:0000256" key="2">
    <source>
        <dbReference type="ARBA" id="ARBA00008834"/>
    </source>
</evidence>
<dbReference type="Gramene" id="OIT40566">
    <property type="protein sequence ID" value="OIT40566"/>
    <property type="gene ID" value="A4A49_12008"/>
</dbReference>
<evidence type="ECO:0000313" key="15">
    <source>
        <dbReference type="Proteomes" id="UP000187609"/>
    </source>
</evidence>
<evidence type="ECO:0000256" key="12">
    <source>
        <dbReference type="RuleBase" id="RU361169"/>
    </source>
</evidence>
<dbReference type="EMBL" id="MJEQ01000015">
    <property type="protein sequence ID" value="OIT40566.1"/>
    <property type="molecule type" value="Genomic_DNA"/>
</dbReference>
<dbReference type="KEGG" id="nau:109236608"/>
<comment type="catalytic activity">
    <reaction evidence="10">
        <text>(1,4-alpha-D-galacturonosyl)n+m + H2O = (1,4-alpha-D-galacturonosyl)n + (1,4-alpha-D-galacturonosyl)m.</text>
        <dbReference type="EC" id="3.2.1.15"/>
    </reaction>
</comment>
<dbReference type="Proteomes" id="UP000187609">
    <property type="component" value="Unassembled WGS sequence"/>
</dbReference>
<keyword evidence="15" id="KW-1185">Reference proteome</keyword>
<dbReference type="AlphaFoldDB" id="A0A314LG32"/>
<evidence type="ECO:0000256" key="6">
    <source>
        <dbReference type="ARBA" id="ARBA00022729"/>
    </source>
</evidence>
<dbReference type="GO" id="GO:0009901">
    <property type="term" value="P:anther dehiscence"/>
    <property type="evidence" value="ECO:0007669"/>
    <property type="project" value="UniProtKB-ARBA"/>
</dbReference>
<dbReference type="PROSITE" id="PS51257">
    <property type="entry name" value="PROKAR_LIPOPROTEIN"/>
    <property type="match status" value="1"/>
</dbReference>
<proteinExistence type="inferred from homology"/>
<evidence type="ECO:0000256" key="5">
    <source>
        <dbReference type="ARBA" id="ARBA00022525"/>
    </source>
</evidence>
<feature type="chain" id="PRO_5016443281" description="endo-polygalacturonase" evidence="13">
    <location>
        <begin position="24"/>
        <end position="432"/>
    </location>
</feature>
<dbReference type="OrthoDB" id="187139at2759"/>
<keyword evidence="9" id="KW-0961">Cell wall biogenesis/degradation</keyword>
<dbReference type="InterPro" id="IPR011050">
    <property type="entry name" value="Pectin_lyase_fold/virulence"/>
</dbReference>
<evidence type="ECO:0000256" key="3">
    <source>
        <dbReference type="ARBA" id="ARBA00012736"/>
    </source>
</evidence>
<dbReference type="SUPFAM" id="SSF51126">
    <property type="entry name" value="Pectin lyase-like"/>
    <property type="match status" value="1"/>
</dbReference>
<dbReference type="Pfam" id="PF00295">
    <property type="entry name" value="Glyco_hydro_28"/>
    <property type="match status" value="1"/>
</dbReference>
<dbReference type="GO" id="GO:0010047">
    <property type="term" value="P:fruit dehiscence"/>
    <property type="evidence" value="ECO:0007669"/>
    <property type="project" value="UniProtKB-ARBA"/>
</dbReference>
<dbReference type="SMART" id="SM00710">
    <property type="entry name" value="PbH1"/>
    <property type="match status" value="4"/>
</dbReference>
<comment type="similarity">
    <text evidence="2 12">Belongs to the glycosyl hydrolase 28 family.</text>
</comment>
<dbReference type="SMR" id="A0A314LG32"/>
<dbReference type="InterPro" id="IPR012334">
    <property type="entry name" value="Pectin_lyas_fold"/>
</dbReference>